<evidence type="ECO:0000256" key="5">
    <source>
        <dbReference type="HAMAP-Rule" id="MF_00601"/>
    </source>
</evidence>
<dbReference type="Gene3D" id="3.40.50.11240">
    <property type="entry name" value="Ethanolamine ammonia-lyase light chain (EutC)"/>
    <property type="match status" value="1"/>
</dbReference>
<comment type="catalytic activity">
    <reaction evidence="5">
        <text>ethanolamine = acetaldehyde + NH4(+)</text>
        <dbReference type="Rhea" id="RHEA:15313"/>
        <dbReference type="ChEBI" id="CHEBI:15343"/>
        <dbReference type="ChEBI" id="CHEBI:28938"/>
        <dbReference type="ChEBI" id="CHEBI:57603"/>
        <dbReference type="EC" id="4.3.1.7"/>
    </reaction>
</comment>
<dbReference type="GO" id="GO:0046336">
    <property type="term" value="P:ethanolamine catabolic process"/>
    <property type="evidence" value="ECO:0007669"/>
    <property type="project" value="UniProtKB-UniRule"/>
</dbReference>
<comment type="similarity">
    <text evidence="5">Belongs to the EutC family.</text>
</comment>
<dbReference type="PANTHER" id="PTHR39330:SF1">
    <property type="entry name" value="ETHANOLAMINE AMMONIA-LYASE SMALL SUBUNIT"/>
    <property type="match status" value="1"/>
</dbReference>
<dbReference type="Proteomes" id="UP000501812">
    <property type="component" value="Chromosome"/>
</dbReference>
<protein>
    <recommendedName>
        <fullName evidence="5">Ethanolamine ammonia-lyase small subunit</fullName>
        <shortName evidence="5">EAL small subunit</shortName>
        <ecNumber evidence="5">4.3.1.7</ecNumber>
    </recommendedName>
</protein>
<feature type="binding site" evidence="5">
    <location>
        <position position="172"/>
    </location>
    <ligand>
        <name>adenosylcob(III)alamin</name>
        <dbReference type="ChEBI" id="CHEBI:18408"/>
    </ligand>
</feature>
<dbReference type="RefSeq" id="WP_169453954.1">
    <property type="nucleotide sequence ID" value="NZ_CP051774.1"/>
</dbReference>
<comment type="pathway">
    <text evidence="5">Amine and polyamine degradation; ethanolamine degradation.</text>
</comment>
<comment type="subunit">
    <text evidence="5">The basic unit is a heterodimer which dimerizes to form tetramers. The heterotetramers trimerize; 6 large subunits form a core ring with 6 small subunits projecting outwards.</text>
</comment>
<dbReference type="PANTHER" id="PTHR39330">
    <property type="entry name" value="ETHANOLAMINE AMMONIA-LYASE LIGHT CHAIN"/>
    <property type="match status" value="1"/>
</dbReference>
<sequence>MSEDIRPSLQRWTSARVVLGRTGGSVPHGALLDFRLSHARARDAVHQDFHPEVLAAELEPLGLPILLTQSQAHDRATYLQRPDLGRRLDPSSQSLLEGARTPEGFDLVIIVADGLSATAAHLNGAPLLQALIPLLDSFRLAPLVIAPFARVALQDEIGHAIAARAALIVLGERPGLGSPDSLGAYLVHSPQPGNTDALRNCVSNIRSAGLPPQTAARRIAWLLNESRRLGFSGVDLKDRSAAVLPRPSP</sequence>
<evidence type="ECO:0000256" key="4">
    <source>
        <dbReference type="ARBA" id="ARBA00024446"/>
    </source>
</evidence>
<gene>
    <name evidence="5 6" type="primary">eutC</name>
    <name evidence="6" type="ORF">HHL09_07520</name>
</gene>
<keyword evidence="7" id="KW-1185">Reference proteome</keyword>
<dbReference type="UniPathway" id="UPA00560"/>
<dbReference type="EMBL" id="CP051774">
    <property type="protein sequence ID" value="QJE95641.1"/>
    <property type="molecule type" value="Genomic_DNA"/>
</dbReference>
<dbReference type="GO" id="GO:0008851">
    <property type="term" value="F:ethanolamine ammonia-lyase activity"/>
    <property type="evidence" value="ECO:0007669"/>
    <property type="project" value="UniProtKB-UniRule"/>
</dbReference>
<accession>A0A858RGC5</accession>
<dbReference type="NCBIfam" id="NF003971">
    <property type="entry name" value="PRK05465.1"/>
    <property type="match status" value="1"/>
</dbReference>
<dbReference type="HAMAP" id="MF_00601">
    <property type="entry name" value="EutC"/>
    <property type="match status" value="1"/>
</dbReference>
<dbReference type="AlphaFoldDB" id="A0A858RGC5"/>
<organism evidence="6 7">
    <name type="scientific">Luteolibacter luteus</name>
    <dbReference type="NCBI Taxonomy" id="2728835"/>
    <lineage>
        <taxon>Bacteria</taxon>
        <taxon>Pseudomonadati</taxon>
        <taxon>Verrucomicrobiota</taxon>
        <taxon>Verrucomicrobiia</taxon>
        <taxon>Verrucomicrobiales</taxon>
        <taxon>Verrucomicrobiaceae</taxon>
        <taxon>Luteolibacter</taxon>
    </lineage>
</organism>
<dbReference type="InterPro" id="IPR042251">
    <property type="entry name" value="EutC_C"/>
</dbReference>
<feature type="binding site" evidence="5">
    <location>
        <position position="151"/>
    </location>
    <ligand>
        <name>adenosylcob(III)alamin</name>
        <dbReference type="ChEBI" id="CHEBI:18408"/>
    </ligand>
</feature>
<reference evidence="6 7" key="1">
    <citation type="submission" date="2020-04" db="EMBL/GenBank/DDBJ databases">
        <title>Luteolibacter sp. G-1-1-1 isolated from soil.</title>
        <authorList>
            <person name="Dahal R.H."/>
        </authorList>
    </citation>
    <scope>NUCLEOTIDE SEQUENCE [LARGE SCALE GENOMIC DNA]</scope>
    <source>
        <strain evidence="6 7">G-1-1-1</strain>
    </source>
</reference>
<evidence type="ECO:0000256" key="1">
    <source>
        <dbReference type="ARBA" id="ARBA00022628"/>
    </source>
</evidence>
<keyword evidence="1 5" id="KW-0846">Cobalamin</keyword>
<dbReference type="EC" id="4.3.1.7" evidence="5"/>
<comment type="cofactor">
    <cofactor evidence="5">
        <name>adenosylcob(III)alamin</name>
        <dbReference type="ChEBI" id="CHEBI:18408"/>
    </cofactor>
    <text evidence="5">Binds between the large and small subunits.</text>
</comment>
<evidence type="ECO:0000313" key="7">
    <source>
        <dbReference type="Proteomes" id="UP000501812"/>
    </source>
</evidence>
<keyword evidence="4 5" id="KW-1283">Bacterial microcompartment</keyword>
<comment type="subcellular location">
    <subcellularLocation>
        <location evidence="5">Bacterial microcompartment</location>
    </subcellularLocation>
</comment>
<comment type="function">
    <text evidence="5">Catalyzes the deamination of various vicinal amino-alcohols to oxo compounds. Allows this organism to utilize ethanolamine as the sole source of nitrogen and carbon in the presence of external vitamin B12.</text>
</comment>
<dbReference type="GO" id="GO:0031419">
    <property type="term" value="F:cobalamin binding"/>
    <property type="evidence" value="ECO:0007669"/>
    <property type="project" value="UniProtKB-UniRule"/>
</dbReference>
<keyword evidence="2 5" id="KW-0456">Lyase</keyword>
<dbReference type="Pfam" id="PF05985">
    <property type="entry name" value="EutC"/>
    <property type="match status" value="1"/>
</dbReference>
<dbReference type="InterPro" id="IPR009246">
    <property type="entry name" value="EutC"/>
</dbReference>
<dbReference type="GO" id="GO:0006520">
    <property type="term" value="P:amino acid metabolic process"/>
    <property type="evidence" value="ECO:0007669"/>
    <property type="project" value="InterPro"/>
</dbReference>
<evidence type="ECO:0000256" key="2">
    <source>
        <dbReference type="ARBA" id="ARBA00023239"/>
    </source>
</evidence>
<evidence type="ECO:0000256" key="3">
    <source>
        <dbReference type="ARBA" id="ARBA00023285"/>
    </source>
</evidence>
<dbReference type="PIRSF" id="PIRSF018982">
    <property type="entry name" value="EutC"/>
    <property type="match status" value="1"/>
</dbReference>
<dbReference type="InterPro" id="IPR042255">
    <property type="entry name" value="EutC_N"/>
</dbReference>
<evidence type="ECO:0000313" key="6">
    <source>
        <dbReference type="EMBL" id="QJE95641.1"/>
    </source>
</evidence>
<dbReference type="GO" id="GO:0031471">
    <property type="term" value="C:ethanolamine degradation polyhedral organelle"/>
    <property type="evidence" value="ECO:0007669"/>
    <property type="project" value="UniProtKB-UniRule"/>
</dbReference>
<dbReference type="KEGG" id="luo:HHL09_07520"/>
<dbReference type="Gene3D" id="1.10.30.40">
    <property type="entry name" value="Ethanolamine ammonia-lyase light chain (EutC), N-terminal domain"/>
    <property type="match status" value="1"/>
</dbReference>
<keyword evidence="3 5" id="KW-0170">Cobalt</keyword>
<name>A0A858RGC5_9BACT</name>
<dbReference type="GO" id="GO:0009350">
    <property type="term" value="C:ethanolamine ammonia-lyase complex"/>
    <property type="evidence" value="ECO:0007669"/>
    <property type="project" value="UniProtKB-UniRule"/>
</dbReference>
<feature type="binding site" evidence="5">
    <location>
        <position position="201"/>
    </location>
    <ligand>
        <name>adenosylcob(III)alamin</name>
        <dbReference type="ChEBI" id="CHEBI:18408"/>
    </ligand>
</feature>
<proteinExistence type="inferred from homology"/>